<organism evidence="1 2">
    <name type="scientific">Actinocrinis puniceicyclus</name>
    <dbReference type="NCBI Taxonomy" id="977794"/>
    <lineage>
        <taxon>Bacteria</taxon>
        <taxon>Bacillati</taxon>
        <taxon>Actinomycetota</taxon>
        <taxon>Actinomycetes</taxon>
        <taxon>Catenulisporales</taxon>
        <taxon>Actinospicaceae</taxon>
        <taxon>Actinocrinis</taxon>
    </lineage>
</organism>
<dbReference type="InterPro" id="IPR003718">
    <property type="entry name" value="OsmC/Ohr_fam"/>
</dbReference>
<comment type="caution">
    <text evidence="1">The sequence shown here is derived from an EMBL/GenBank/DDBJ whole genome shotgun (WGS) entry which is preliminary data.</text>
</comment>
<protein>
    <submittedName>
        <fullName evidence="1">OsmC family protein</fullName>
    </submittedName>
</protein>
<dbReference type="Proteomes" id="UP000677913">
    <property type="component" value="Unassembled WGS sequence"/>
</dbReference>
<dbReference type="InterPro" id="IPR036102">
    <property type="entry name" value="OsmC/Ohrsf"/>
</dbReference>
<gene>
    <name evidence="1" type="ORF">KGA66_05305</name>
</gene>
<dbReference type="Gene3D" id="3.30.300.20">
    <property type="match status" value="1"/>
</dbReference>
<dbReference type="EMBL" id="JAGSXH010000011">
    <property type="protein sequence ID" value="MBS2962452.1"/>
    <property type="molecule type" value="Genomic_DNA"/>
</dbReference>
<keyword evidence="2" id="KW-1185">Reference proteome</keyword>
<evidence type="ECO:0000313" key="2">
    <source>
        <dbReference type="Proteomes" id="UP000677913"/>
    </source>
</evidence>
<proteinExistence type="predicted"/>
<sequence length="144" mass="14926">MSASDDTLRSVRVDRVEAGQYTATNPRGGTISFGSGGAAFSPVELLLAAIGGCTAIDADVATSRHAEPTGFSVTVTGHKISDEQGSRMTDLNVTFRVTFPEGAEGDAARTILPRAVKLSHDRLCTVSRTIEAGTPVTSTIADDA</sequence>
<dbReference type="SUPFAM" id="SSF82784">
    <property type="entry name" value="OsmC-like"/>
    <property type="match status" value="1"/>
</dbReference>
<dbReference type="PANTHER" id="PTHR34352:SF1">
    <property type="entry name" value="PROTEIN YHFA"/>
    <property type="match status" value="1"/>
</dbReference>
<reference evidence="1" key="1">
    <citation type="submission" date="2021-04" db="EMBL/GenBank/DDBJ databases">
        <title>Genome based classification of Actinospica acidithermotolerans sp. nov., an actinobacterium isolated from an Indonesian hot spring.</title>
        <authorList>
            <person name="Kusuma A.B."/>
            <person name="Putra K.E."/>
            <person name="Nafisah S."/>
            <person name="Loh J."/>
            <person name="Nouioui I."/>
            <person name="Goodfellow M."/>
        </authorList>
    </citation>
    <scope>NUCLEOTIDE SEQUENCE</scope>
    <source>
        <strain evidence="1">DSM 45618</strain>
    </source>
</reference>
<evidence type="ECO:0000313" key="1">
    <source>
        <dbReference type="EMBL" id="MBS2962452.1"/>
    </source>
</evidence>
<dbReference type="AlphaFoldDB" id="A0A8J8BA16"/>
<dbReference type="InterPro" id="IPR015946">
    <property type="entry name" value="KH_dom-like_a/b"/>
</dbReference>
<dbReference type="RefSeq" id="WP_211465131.1">
    <property type="nucleotide sequence ID" value="NZ_JAGSXH010000011.1"/>
</dbReference>
<accession>A0A8J8BA16</accession>
<dbReference type="Pfam" id="PF02566">
    <property type="entry name" value="OsmC"/>
    <property type="match status" value="1"/>
</dbReference>
<dbReference type="PANTHER" id="PTHR34352">
    <property type="entry name" value="PROTEIN YHFA"/>
    <property type="match status" value="1"/>
</dbReference>
<name>A0A8J8BA16_9ACTN</name>